<sequence length="130" mass="14708">MCTFFIYLFVFLFCFSSSSSLLSLFCPLISSLLNPLARSRPSSFFPVTHARMFSALLAYIHNSAVDPSRSQYFFCYPELVYDPVHIPLTQPPIRHLSCCNSDASRRDQRSVDASARMLLLGIAGSWGHQF</sequence>
<keyword evidence="3" id="KW-1185">Reference proteome</keyword>
<dbReference type="Proteomes" id="UP001321749">
    <property type="component" value="Unassembled WGS sequence"/>
</dbReference>
<accession>A0AAV9HZE0</accession>
<dbReference type="EMBL" id="MU864937">
    <property type="protein sequence ID" value="KAK4465713.1"/>
    <property type="molecule type" value="Genomic_DNA"/>
</dbReference>
<reference evidence="2" key="1">
    <citation type="journal article" date="2023" name="Mol. Phylogenet. Evol.">
        <title>Genome-scale phylogeny and comparative genomics of the fungal order Sordariales.</title>
        <authorList>
            <person name="Hensen N."/>
            <person name="Bonometti L."/>
            <person name="Westerberg I."/>
            <person name="Brannstrom I.O."/>
            <person name="Guillou S."/>
            <person name="Cros-Aarteil S."/>
            <person name="Calhoun S."/>
            <person name="Haridas S."/>
            <person name="Kuo A."/>
            <person name="Mondo S."/>
            <person name="Pangilinan J."/>
            <person name="Riley R."/>
            <person name="LaButti K."/>
            <person name="Andreopoulos B."/>
            <person name="Lipzen A."/>
            <person name="Chen C."/>
            <person name="Yan M."/>
            <person name="Daum C."/>
            <person name="Ng V."/>
            <person name="Clum A."/>
            <person name="Steindorff A."/>
            <person name="Ohm R.A."/>
            <person name="Martin F."/>
            <person name="Silar P."/>
            <person name="Natvig D.O."/>
            <person name="Lalanne C."/>
            <person name="Gautier V."/>
            <person name="Ament-Velasquez S.L."/>
            <person name="Kruys A."/>
            <person name="Hutchinson M.I."/>
            <person name="Powell A.J."/>
            <person name="Barry K."/>
            <person name="Miller A.N."/>
            <person name="Grigoriev I.V."/>
            <person name="Debuchy R."/>
            <person name="Gladieux P."/>
            <person name="Hiltunen Thoren M."/>
            <person name="Johannesson H."/>
        </authorList>
    </citation>
    <scope>NUCLEOTIDE SEQUENCE</scope>
    <source>
        <strain evidence="2">PSN324</strain>
    </source>
</reference>
<feature type="chain" id="PRO_5043586449" description="Secreted protein" evidence="1">
    <location>
        <begin position="21"/>
        <end position="130"/>
    </location>
</feature>
<reference evidence="2" key="2">
    <citation type="submission" date="2023-06" db="EMBL/GenBank/DDBJ databases">
        <authorList>
            <consortium name="Lawrence Berkeley National Laboratory"/>
            <person name="Mondo S.J."/>
            <person name="Hensen N."/>
            <person name="Bonometti L."/>
            <person name="Westerberg I."/>
            <person name="Brannstrom I.O."/>
            <person name="Guillou S."/>
            <person name="Cros-Aarteil S."/>
            <person name="Calhoun S."/>
            <person name="Haridas S."/>
            <person name="Kuo A."/>
            <person name="Pangilinan J."/>
            <person name="Riley R."/>
            <person name="Labutti K."/>
            <person name="Andreopoulos B."/>
            <person name="Lipzen A."/>
            <person name="Chen C."/>
            <person name="Yanf M."/>
            <person name="Daum C."/>
            <person name="Ng V."/>
            <person name="Clum A."/>
            <person name="Steindorff A."/>
            <person name="Ohm R."/>
            <person name="Martin F."/>
            <person name="Silar P."/>
            <person name="Natvig D."/>
            <person name="Lalanne C."/>
            <person name="Gautier V."/>
            <person name="Ament-Velasquez S.L."/>
            <person name="Kruys A."/>
            <person name="Hutchinson M.I."/>
            <person name="Powell A.J."/>
            <person name="Barry K."/>
            <person name="Miller A.N."/>
            <person name="Grigoriev I.V."/>
            <person name="Debuchy R."/>
            <person name="Gladieux P."/>
            <person name="Thoren M.H."/>
            <person name="Johannesson H."/>
        </authorList>
    </citation>
    <scope>NUCLEOTIDE SEQUENCE</scope>
    <source>
        <strain evidence="2">PSN324</strain>
    </source>
</reference>
<comment type="caution">
    <text evidence="2">The sequence shown here is derived from an EMBL/GenBank/DDBJ whole genome shotgun (WGS) entry which is preliminary data.</text>
</comment>
<gene>
    <name evidence="2" type="ORF">QBC42DRAFT_3352</name>
</gene>
<dbReference type="AlphaFoldDB" id="A0AAV9HZE0"/>
<evidence type="ECO:0008006" key="4">
    <source>
        <dbReference type="Google" id="ProtNLM"/>
    </source>
</evidence>
<evidence type="ECO:0000256" key="1">
    <source>
        <dbReference type="SAM" id="SignalP"/>
    </source>
</evidence>
<organism evidence="2 3">
    <name type="scientific">Cladorrhinum samala</name>
    <dbReference type="NCBI Taxonomy" id="585594"/>
    <lineage>
        <taxon>Eukaryota</taxon>
        <taxon>Fungi</taxon>
        <taxon>Dikarya</taxon>
        <taxon>Ascomycota</taxon>
        <taxon>Pezizomycotina</taxon>
        <taxon>Sordariomycetes</taxon>
        <taxon>Sordariomycetidae</taxon>
        <taxon>Sordariales</taxon>
        <taxon>Podosporaceae</taxon>
        <taxon>Cladorrhinum</taxon>
    </lineage>
</organism>
<feature type="signal peptide" evidence="1">
    <location>
        <begin position="1"/>
        <end position="20"/>
    </location>
</feature>
<protein>
    <recommendedName>
        <fullName evidence="4">Secreted protein</fullName>
    </recommendedName>
</protein>
<evidence type="ECO:0000313" key="2">
    <source>
        <dbReference type="EMBL" id="KAK4465713.1"/>
    </source>
</evidence>
<name>A0AAV9HZE0_9PEZI</name>
<evidence type="ECO:0000313" key="3">
    <source>
        <dbReference type="Proteomes" id="UP001321749"/>
    </source>
</evidence>
<proteinExistence type="predicted"/>
<keyword evidence="1" id="KW-0732">Signal</keyword>